<comment type="caution">
    <text evidence="3">The sequence shown here is derived from an EMBL/GenBank/DDBJ whole genome shotgun (WGS) entry which is preliminary data.</text>
</comment>
<organism evidence="3 5">
    <name type="scientific">Thermoproteota archaeon</name>
    <dbReference type="NCBI Taxonomy" id="2056631"/>
    <lineage>
        <taxon>Archaea</taxon>
        <taxon>Thermoproteota</taxon>
    </lineage>
</organism>
<dbReference type="PROSITE" id="PS50943">
    <property type="entry name" value="HTH_CROC1"/>
    <property type="match status" value="1"/>
</dbReference>
<name>A0A523BBN9_9CREN</name>
<dbReference type="SUPFAM" id="SSF47413">
    <property type="entry name" value="lambda repressor-like DNA-binding domains"/>
    <property type="match status" value="1"/>
</dbReference>
<gene>
    <name evidence="3" type="ORF">DSO09_06000</name>
    <name evidence="2" type="ORF">EF809_05310</name>
</gene>
<dbReference type="EMBL" id="RXIH01000043">
    <property type="protein sequence ID" value="RZN55500.1"/>
    <property type="molecule type" value="Genomic_DNA"/>
</dbReference>
<dbReference type="Proteomes" id="UP000317265">
    <property type="component" value="Unassembled WGS sequence"/>
</dbReference>
<evidence type="ECO:0000313" key="3">
    <source>
        <dbReference type="EMBL" id="TDA37890.1"/>
    </source>
</evidence>
<protein>
    <submittedName>
        <fullName evidence="3">TIGR00270 family protein</fullName>
    </submittedName>
</protein>
<evidence type="ECO:0000313" key="2">
    <source>
        <dbReference type="EMBL" id="RZN55500.1"/>
    </source>
</evidence>
<dbReference type="Pfam" id="PF01381">
    <property type="entry name" value="HTH_3"/>
    <property type="match status" value="1"/>
</dbReference>
<dbReference type="InterPro" id="IPR004451">
    <property type="entry name" value="MJ0586"/>
</dbReference>
<reference evidence="3 5" key="1">
    <citation type="journal article" date="2019" name="Nat. Microbiol.">
        <title>Expanding anaerobic alkane metabolism in the domain of Archaea.</title>
        <authorList>
            <person name="Wang Y."/>
            <person name="Wegener G."/>
            <person name="Hou J."/>
            <person name="Wang F."/>
            <person name="Xiao X."/>
        </authorList>
    </citation>
    <scope>NUCLEOTIDE SEQUENCE [LARGE SCALE GENOMIC DNA]</scope>
    <source>
        <strain evidence="3">WYZ-LMO11</strain>
    </source>
</reference>
<dbReference type="InterPro" id="IPR010982">
    <property type="entry name" value="Lambda_DNA-bd_dom_sf"/>
</dbReference>
<dbReference type="Proteomes" id="UP000316080">
    <property type="component" value="Unassembled WGS sequence"/>
</dbReference>
<evidence type="ECO:0000313" key="4">
    <source>
        <dbReference type="Proteomes" id="UP000316080"/>
    </source>
</evidence>
<dbReference type="EMBL" id="QNVI01000062">
    <property type="protein sequence ID" value="TDA37890.1"/>
    <property type="molecule type" value="Genomic_DNA"/>
</dbReference>
<evidence type="ECO:0000313" key="5">
    <source>
        <dbReference type="Proteomes" id="UP000317265"/>
    </source>
</evidence>
<dbReference type="InterPro" id="IPR001387">
    <property type="entry name" value="Cro/C1-type_HTH"/>
</dbReference>
<dbReference type="SMART" id="SM00530">
    <property type="entry name" value="HTH_XRE"/>
    <property type="match status" value="1"/>
</dbReference>
<reference evidence="2 4" key="2">
    <citation type="journal article" date="2019" name="Nat. Microbiol.">
        <title>Wide diversity of methane and short-chain alkane metabolisms in uncultured archaea.</title>
        <authorList>
            <person name="Borrel G."/>
            <person name="Adam P.S."/>
            <person name="McKay L.J."/>
            <person name="Chen L.X."/>
            <person name="Sierra-Garcia I.N."/>
            <person name="Sieber C.M."/>
            <person name="Letourneur Q."/>
            <person name="Ghozlane A."/>
            <person name="Andersen G.L."/>
            <person name="Li W.J."/>
            <person name="Hallam S.J."/>
            <person name="Muyzer G."/>
            <person name="de Oliveira V.M."/>
            <person name="Inskeep W.P."/>
            <person name="Banfield J.F."/>
            <person name="Gribaldo S."/>
        </authorList>
    </citation>
    <scope>NUCLEOTIDE SEQUENCE [LARGE SCALE GENOMIC DNA]</scope>
    <source>
        <strain evidence="2">Verst-YHS</strain>
    </source>
</reference>
<sequence length="152" mass="17509">MNCEICGRKITNPIKIEIDNSILNVCKDCSRFGIIVIEKKVKKPTSKPMSTSPKKEIEEELIENFGEVIRKRREALNISREEFAKKLGEKESVIRRIENGEIYPPYDLLIKIEKLLKISLRTKIEKVTELDIPNMNLTLGDVAILKEGKKKK</sequence>
<feature type="domain" description="HTH cro/C1-type" evidence="1">
    <location>
        <begin position="69"/>
        <end position="123"/>
    </location>
</feature>
<evidence type="ECO:0000259" key="1">
    <source>
        <dbReference type="PROSITE" id="PS50943"/>
    </source>
</evidence>
<dbReference type="NCBIfam" id="TIGR00270">
    <property type="entry name" value="multiprotein bridging factor aMBF1"/>
    <property type="match status" value="1"/>
</dbReference>
<dbReference type="AlphaFoldDB" id="A0A523BBN9"/>
<proteinExistence type="predicted"/>
<dbReference type="GO" id="GO:0003677">
    <property type="term" value="F:DNA binding"/>
    <property type="evidence" value="ECO:0007669"/>
    <property type="project" value="InterPro"/>
</dbReference>
<dbReference type="Gene3D" id="1.10.260.40">
    <property type="entry name" value="lambda repressor-like DNA-binding domains"/>
    <property type="match status" value="1"/>
</dbReference>
<dbReference type="CDD" id="cd00093">
    <property type="entry name" value="HTH_XRE"/>
    <property type="match status" value="1"/>
</dbReference>
<accession>A0A523BBN9</accession>